<gene>
    <name evidence="3" type="ORF">ACFP2T_38050</name>
</gene>
<comment type="caution">
    <text evidence="3">The sequence shown here is derived from an EMBL/GenBank/DDBJ whole genome shotgun (WGS) entry which is preliminary data.</text>
</comment>
<dbReference type="Proteomes" id="UP001596203">
    <property type="component" value="Unassembled WGS sequence"/>
</dbReference>
<sequence length="73" mass="7480">MVVVLLGVELLLVGLSIGAAVLDQSTLALMAGTAAITLAGEVVRRLLTERQILPAESTDEESAAPTRPAEPIG</sequence>
<dbReference type="RefSeq" id="WP_377430878.1">
    <property type="nucleotide sequence ID" value="NZ_JBHSPR010000054.1"/>
</dbReference>
<keyword evidence="2" id="KW-1133">Transmembrane helix</keyword>
<protein>
    <submittedName>
        <fullName evidence="3">Uncharacterized protein</fullName>
    </submittedName>
</protein>
<reference evidence="4" key="1">
    <citation type="journal article" date="2019" name="Int. J. Syst. Evol. Microbiol.">
        <title>The Global Catalogue of Microorganisms (GCM) 10K type strain sequencing project: providing services to taxonomists for standard genome sequencing and annotation.</title>
        <authorList>
            <consortium name="The Broad Institute Genomics Platform"/>
            <consortium name="The Broad Institute Genome Sequencing Center for Infectious Disease"/>
            <person name="Wu L."/>
            <person name="Ma J."/>
        </authorList>
    </citation>
    <scope>NUCLEOTIDE SEQUENCE [LARGE SCALE GENOMIC DNA]</scope>
    <source>
        <strain evidence="4">ZS-35-S2</strain>
    </source>
</reference>
<name>A0ABW1KN78_9ACTN</name>
<keyword evidence="2" id="KW-0812">Transmembrane</keyword>
<feature type="transmembrane region" description="Helical" evidence="2">
    <location>
        <begin position="28"/>
        <end position="47"/>
    </location>
</feature>
<accession>A0ABW1KN78</accession>
<feature type="region of interest" description="Disordered" evidence="1">
    <location>
        <begin position="53"/>
        <end position="73"/>
    </location>
</feature>
<dbReference type="EMBL" id="JBHSPR010000054">
    <property type="protein sequence ID" value="MFC6021953.1"/>
    <property type="molecule type" value="Genomic_DNA"/>
</dbReference>
<organism evidence="3 4">
    <name type="scientific">Plantactinospora solaniradicis</name>
    <dbReference type="NCBI Taxonomy" id="1723736"/>
    <lineage>
        <taxon>Bacteria</taxon>
        <taxon>Bacillati</taxon>
        <taxon>Actinomycetota</taxon>
        <taxon>Actinomycetes</taxon>
        <taxon>Micromonosporales</taxon>
        <taxon>Micromonosporaceae</taxon>
        <taxon>Plantactinospora</taxon>
    </lineage>
</organism>
<evidence type="ECO:0000313" key="4">
    <source>
        <dbReference type="Proteomes" id="UP001596203"/>
    </source>
</evidence>
<evidence type="ECO:0000256" key="1">
    <source>
        <dbReference type="SAM" id="MobiDB-lite"/>
    </source>
</evidence>
<keyword evidence="4" id="KW-1185">Reference proteome</keyword>
<evidence type="ECO:0000313" key="3">
    <source>
        <dbReference type="EMBL" id="MFC6021953.1"/>
    </source>
</evidence>
<evidence type="ECO:0000256" key="2">
    <source>
        <dbReference type="SAM" id="Phobius"/>
    </source>
</evidence>
<keyword evidence="2" id="KW-0472">Membrane</keyword>
<proteinExistence type="predicted"/>